<dbReference type="Proteomes" id="UP001214250">
    <property type="component" value="Chromosome 2"/>
</dbReference>
<dbReference type="RefSeq" id="WP_274153458.1">
    <property type="nucleotide sequence ID" value="NZ_CP117812.1"/>
</dbReference>
<dbReference type="Gene3D" id="2.160.20.10">
    <property type="entry name" value="Single-stranded right-handed beta-helix, Pectin lyase-like"/>
    <property type="match status" value="2"/>
</dbReference>
<dbReference type="InterPro" id="IPR011050">
    <property type="entry name" value="Pectin_lyase_fold/virulence"/>
</dbReference>
<dbReference type="Pfam" id="PF13229">
    <property type="entry name" value="Beta_helix"/>
    <property type="match status" value="2"/>
</dbReference>
<protein>
    <submittedName>
        <fullName evidence="2">Right-handed parallel beta-helix repeat-containing protein</fullName>
    </submittedName>
</protein>
<feature type="domain" description="Right handed beta helix" evidence="1">
    <location>
        <begin position="320"/>
        <end position="399"/>
    </location>
</feature>
<dbReference type="PANTHER" id="PTHR36453:SF1">
    <property type="entry name" value="RIGHT HANDED BETA HELIX DOMAIN-CONTAINING PROTEIN"/>
    <property type="match status" value="1"/>
</dbReference>
<organism evidence="2 3">
    <name type="scientific">Lentisphaera profundi</name>
    <dbReference type="NCBI Taxonomy" id="1658616"/>
    <lineage>
        <taxon>Bacteria</taxon>
        <taxon>Pseudomonadati</taxon>
        <taxon>Lentisphaerota</taxon>
        <taxon>Lentisphaeria</taxon>
        <taxon>Lentisphaerales</taxon>
        <taxon>Lentisphaeraceae</taxon>
        <taxon>Lentisphaera</taxon>
    </lineage>
</organism>
<proteinExistence type="predicted"/>
<dbReference type="InterPro" id="IPR039448">
    <property type="entry name" value="Beta_helix"/>
</dbReference>
<dbReference type="SMART" id="SM00710">
    <property type="entry name" value="PbH1"/>
    <property type="match status" value="8"/>
</dbReference>
<evidence type="ECO:0000259" key="1">
    <source>
        <dbReference type="Pfam" id="PF13229"/>
    </source>
</evidence>
<evidence type="ECO:0000313" key="3">
    <source>
        <dbReference type="Proteomes" id="UP001214250"/>
    </source>
</evidence>
<dbReference type="EMBL" id="CP117812">
    <property type="protein sequence ID" value="WDE98587.1"/>
    <property type="molecule type" value="Genomic_DNA"/>
</dbReference>
<dbReference type="InterPro" id="IPR006626">
    <property type="entry name" value="PbH1"/>
</dbReference>
<accession>A0ABY7VXY9</accession>
<dbReference type="PANTHER" id="PTHR36453">
    <property type="entry name" value="SECRETED PROTEIN-RELATED"/>
    <property type="match status" value="1"/>
</dbReference>
<dbReference type="SUPFAM" id="SSF51126">
    <property type="entry name" value="Pectin lyase-like"/>
    <property type="match status" value="1"/>
</dbReference>
<keyword evidence="3" id="KW-1185">Reference proteome</keyword>
<feature type="domain" description="Right handed beta helix" evidence="1">
    <location>
        <begin position="406"/>
        <end position="549"/>
    </location>
</feature>
<name>A0ABY7VXY9_9BACT</name>
<sequence>MLKYLLLIVSGFITILAGEPYHIYVSPIGNDQWTGEIKDHKPGSKEGPFSSLARARKKVQQLKNNSLIKDHNIIINVAEGEYFFNRSLFLGEESSGTEANPIHYIAQGNVLLSGGSQVNNFKLVTDLEILDRLAASTHGKVYCADLTDLGITDYGTIKSTGFGLRNKLSHMQVFIDGKKMHLARWPNEGWLKVADVGNKEAKVDESGKVRGIATDRFTYDHQRPNTWAESDDIWMHGYWSEEWADQYLKIKNIQKDKQQIVIAAPQSKYAYKKGKRYHFLNILEELDRPGEYYIDRLNGLLYVYPYQDIKNSKVYVSILNKSLIHFNNASNIIFDGFTIAHTRDTGVFIQNGTNVHIKNCVVENIGNSGVFIRGGLNHQVLNTQVKEIGGGGISIISGDLKTLTPSNHLIKNCKIHHFGQWFRTYKVGIYLQGVGSTVNHNLIHHAPHTGILYGGNDHLIEYNEIHNVGDDADDVGAIYTGREWAARGTVIRYNYIHDIGGGHARHGSNAIYLDDLASGQIIHGNVINNVQRGILLGGGRDNQIINNFFLNCAKEALHLDARGKGWSGKLIMKAQGSWDMFGRLEKTAYQSKIYQDKYPNLSVMLEQDPLAPIGNVIKNNVFTCSTWRRFINQKKEEWFSFQDNIVEANSDLITIKDNKLIIKSPLNNIKDLPFSEMGLEQ</sequence>
<dbReference type="InterPro" id="IPR012334">
    <property type="entry name" value="Pectin_lyas_fold"/>
</dbReference>
<gene>
    <name evidence="2" type="ORF">PQO03_12140</name>
</gene>
<reference evidence="2 3" key="1">
    <citation type="submission" date="2023-02" db="EMBL/GenBank/DDBJ databases">
        <title>Genome sequence of Lentisphaera profundi SAORIC-696.</title>
        <authorList>
            <person name="Kim e."/>
            <person name="Cho J.-C."/>
            <person name="Choi A."/>
            <person name="Kang I."/>
        </authorList>
    </citation>
    <scope>NUCLEOTIDE SEQUENCE [LARGE SCALE GENOMIC DNA]</scope>
    <source>
        <strain evidence="2 3">SAORIC-696</strain>
    </source>
</reference>
<evidence type="ECO:0000313" key="2">
    <source>
        <dbReference type="EMBL" id="WDE98587.1"/>
    </source>
</evidence>